<dbReference type="InterPro" id="IPR041692">
    <property type="entry name" value="HHH_9"/>
</dbReference>
<dbReference type="Gene3D" id="1.10.150.310">
    <property type="entry name" value="Tex RuvX-like domain-like"/>
    <property type="match status" value="1"/>
</dbReference>
<dbReference type="SMART" id="SM00732">
    <property type="entry name" value="YqgFc"/>
    <property type="match status" value="1"/>
</dbReference>
<dbReference type="Pfam" id="PF00575">
    <property type="entry name" value="S1"/>
    <property type="match status" value="1"/>
</dbReference>
<reference evidence="3" key="1">
    <citation type="journal article" date="2021" name="PeerJ">
        <title>Extensive microbial diversity within the chicken gut microbiome revealed by metagenomics and culture.</title>
        <authorList>
            <person name="Gilroy R."/>
            <person name="Ravi A."/>
            <person name="Getino M."/>
            <person name="Pursley I."/>
            <person name="Horton D.L."/>
            <person name="Alikhan N.F."/>
            <person name="Baker D."/>
            <person name="Gharbi K."/>
            <person name="Hall N."/>
            <person name="Watson M."/>
            <person name="Adriaenssens E.M."/>
            <person name="Foster-Nyarko E."/>
            <person name="Jarju S."/>
            <person name="Secka A."/>
            <person name="Antonio M."/>
            <person name="Oren A."/>
            <person name="Chaudhuri R.R."/>
            <person name="La Ragione R."/>
            <person name="Hildebrand F."/>
            <person name="Pallen M.J."/>
        </authorList>
    </citation>
    <scope>NUCLEOTIDE SEQUENCE</scope>
    <source>
        <strain evidence="3">USAMLcec3-2134</strain>
    </source>
</reference>
<feature type="domain" description="S1 motif" evidence="2">
    <location>
        <begin position="722"/>
        <end position="791"/>
    </location>
</feature>
<dbReference type="Gene3D" id="1.10.10.650">
    <property type="entry name" value="RuvA domain 2-like"/>
    <property type="match status" value="1"/>
</dbReference>
<dbReference type="InterPro" id="IPR037027">
    <property type="entry name" value="YqgF/RNaseH-like_dom_sf"/>
</dbReference>
<dbReference type="PROSITE" id="PS50126">
    <property type="entry name" value="S1"/>
    <property type="match status" value="1"/>
</dbReference>
<dbReference type="InterPro" id="IPR018974">
    <property type="entry name" value="Tex-like_N"/>
</dbReference>
<evidence type="ECO:0000256" key="1">
    <source>
        <dbReference type="SAM" id="MobiDB-lite"/>
    </source>
</evidence>
<dbReference type="InterPro" id="IPR050437">
    <property type="entry name" value="Ribos_protein_bS1-like"/>
</dbReference>
<dbReference type="GO" id="GO:0006139">
    <property type="term" value="P:nucleobase-containing compound metabolic process"/>
    <property type="evidence" value="ECO:0007669"/>
    <property type="project" value="InterPro"/>
</dbReference>
<proteinExistence type="predicted"/>
<dbReference type="GO" id="GO:0003729">
    <property type="term" value="F:mRNA binding"/>
    <property type="evidence" value="ECO:0007669"/>
    <property type="project" value="TreeGrafter"/>
</dbReference>
<feature type="compositionally biased region" description="Low complexity" evidence="1">
    <location>
        <begin position="622"/>
        <end position="639"/>
    </location>
</feature>
<dbReference type="Proteomes" id="UP000886883">
    <property type="component" value="Unassembled WGS sequence"/>
</dbReference>
<dbReference type="FunFam" id="2.40.50.140:FF:000051">
    <property type="entry name" value="RNA-binding transcriptional accessory protein"/>
    <property type="match status" value="1"/>
</dbReference>
<dbReference type="InterPro" id="IPR044146">
    <property type="entry name" value="S1_Tex"/>
</dbReference>
<dbReference type="InterPro" id="IPR012340">
    <property type="entry name" value="NA-bd_OB-fold"/>
</dbReference>
<dbReference type="Gene3D" id="1.10.3500.10">
    <property type="entry name" value="Tex N-terminal region-like"/>
    <property type="match status" value="1"/>
</dbReference>
<dbReference type="GO" id="GO:0006412">
    <property type="term" value="P:translation"/>
    <property type="evidence" value="ECO:0007669"/>
    <property type="project" value="TreeGrafter"/>
</dbReference>
<evidence type="ECO:0000313" key="3">
    <source>
        <dbReference type="EMBL" id="HJB90719.1"/>
    </source>
</evidence>
<dbReference type="CDD" id="cd05685">
    <property type="entry name" value="S1_Tex"/>
    <property type="match status" value="1"/>
</dbReference>
<evidence type="ECO:0000259" key="2">
    <source>
        <dbReference type="PROSITE" id="PS50126"/>
    </source>
</evidence>
<dbReference type="Pfam" id="PF09371">
    <property type="entry name" value="Tex_N"/>
    <property type="match status" value="1"/>
</dbReference>
<dbReference type="PANTHER" id="PTHR10724:SF10">
    <property type="entry name" value="S1 RNA-BINDING DOMAIN-CONTAINING PROTEIN 1"/>
    <property type="match status" value="1"/>
</dbReference>
<dbReference type="EMBL" id="DWXE01000015">
    <property type="protein sequence ID" value="HJB90719.1"/>
    <property type="molecule type" value="Genomic_DNA"/>
</dbReference>
<dbReference type="PANTHER" id="PTHR10724">
    <property type="entry name" value="30S RIBOSOMAL PROTEIN S1"/>
    <property type="match status" value="1"/>
</dbReference>
<sequence>MDILNRLKEELKVERWQVEAAVKLIDEGNTIPFIARYRKEVTGSLNDEVLRNLLERLTYLRNLEEKKETVLSSIEEQGKLTDELREKILAAETQVVVDDLYRPYRPKRRTRASVAKEKGLQGLADFILLQETDRPLQEEAQKYVDEGKGVADAAEALQGALDIIAEAVSDDADYRIFIRSLTEAEGKIVSAARDEKASSVYEMYYAYEEPVKKAAGHRILAINRGEAEKFLTVKIEAPQERILQYLEKKVIVRENPHTGPALKEALADSYSRLIAPAIEREIRNGLTEKAEEGAISVFGKNLQQLLMQPPIAGRVVLGWDPAFRTGCKLAVVDPTGKVLATKVIYPTAPQNRVEESKRELKKLIDTYGVSLISLGNGTASRESEQVIVDLIKELKKPVQYVIVSEAGASVYSASKLATEEFPNFDVGQRSAASIARRLQDPLAELVKIDPKSIGVGQYQHDMNQKKLGEALTGVVEDCVNRVGVDLNTASASLLEYISGVSKAVAKNIVEYREENGRFTDRKQLLKVPKLGPKAFEQCAGFLRIADGDNPLDATSVHPESYEAARQLLQKLDMTMEDVRRLQKEAKEKPAGGAKKQEEPGKDRRNREDRRGKQIVIRNTNTAMGKALAAAMAQMEQAPQEETKREAKGSVSRNGSQRGETAFAALERKIRNKKELAAELGIGEITLNDILTELEKPARDPRLDCPAPILRSDVLDMKDLKPGMILKGTVRNVIDFGAFVDIGVHQDGLVHISRITDRFIRHPLEAVSVGDIVDVKVLDVDPVKKRISLTMRLDQENGH</sequence>
<dbReference type="GO" id="GO:0003735">
    <property type="term" value="F:structural constituent of ribosome"/>
    <property type="evidence" value="ECO:0007669"/>
    <property type="project" value="TreeGrafter"/>
</dbReference>
<dbReference type="InterPro" id="IPR010994">
    <property type="entry name" value="RuvA_2-like"/>
</dbReference>
<dbReference type="FunFam" id="1.10.10.650:FF:000001">
    <property type="entry name" value="S1 RNA-binding domain 1"/>
    <property type="match status" value="1"/>
</dbReference>
<dbReference type="Pfam" id="PF22706">
    <property type="entry name" value="Tex_central_region"/>
    <property type="match status" value="1"/>
</dbReference>
<dbReference type="InterPro" id="IPR055179">
    <property type="entry name" value="Tex-like_central_region"/>
</dbReference>
<dbReference type="InterPro" id="IPR032639">
    <property type="entry name" value="Tex_YqgF"/>
</dbReference>
<dbReference type="AlphaFoldDB" id="A0A9D2MQJ4"/>
<dbReference type="Pfam" id="PF17674">
    <property type="entry name" value="HHH_9"/>
    <property type="match status" value="2"/>
</dbReference>
<dbReference type="SUPFAM" id="SSF53098">
    <property type="entry name" value="Ribonuclease H-like"/>
    <property type="match status" value="1"/>
</dbReference>
<protein>
    <submittedName>
        <fullName evidence="3">RNA-binding transcriptional accessory protein</fullName>
    </submittedName>
</protein>
<dbReference type="SUPFAM" id="SSF158832">
    <property type="entry name" value="Tex N-terminal region-like"/>
    <property type="match status" value="1"/>
</dbReference>
<evidence type="ECO:0000313" key="4">
    <source>
        <dbReference type="Proteomes" id="UP000886883"/>
    </source>
</evidence>
<dbReference type="InterPro" id="IPR003029">
    <property type="entry name" value="S1_domain"/>
</dbReference>
<name>A0A9D2MQJ4_9FIRM</name>
<dbReference type="InterPro" id="IPR012337">
    <property type="entry name" value="RNaseH-like_sf"/>
</dbReference>
<dbReference type="GO" id="GO:0005737">
    <property type="term" value="C:cytoplasm"/>
    <property type="evidence" value="ECO:0007669"/>
    <property type="project" value="UniProtKB-ARBA"/>
</dbReference>
<dbReference type="Pfam" id="PF16921">
    <property type="entry name" value="Tex_YqgF"/>
    <property type="match status" value="1"/>
</dbReference>
<dbReference type="SUPFAM" id="SSF47781">
    <property type="entry name" value="RuvA domain 2-like"/>
    <property type="match status" value="2"/>
</dbReference>
<gene>
    <name evidence="3" type="ORF">H9763_04535</name>
</gene>
<comment type="caution">
    <text evidence="3">The sequence shown here is derived from an EMBL/GenBank/DDBJ whole genome shotgun (WGS) entry which is preliminary data.</text>
</comment>
<organism evidence="3 4">
    <name type="scientific">Candidatus Eisenbergiella merdigallinarum</name>
    <dbReference type="NCBI Taxonomy" id="2838552"/>
    <lineage>
        <taxon>Bacteria</taxon>
        <taxon>Bacillati</taxon>
        <taxon>Bacillota</taxon>
        <taxon>Clostridia</taxon>
        <taxon>Lachnospirales</taxon>
        <taxon>Lachnospiraceae</taxon>
        <taxon>Eisenbergiella</taxon>
    </lineage>
</organism>
<feature type="region of interest" description="Disordered" evidence="1">
    <location>
        <begin position="583"/>
        <end position="659"/>
    </location>
</feature>
<dbReference type="SUPFAM" id="SSF50249">
    <property type="entry name" value="Nucleic acid-binding proteins"/>
    <property type="match status" value="1"/>
</dbReference>
<dbReference type="InterPro" id="IPR023323">
    <property type="entry name" value="Tex-like_dom_sf"/>
</dbReference>
<feature type="compositionally biased region" description="Basic and acidic residues" evidence="1">
    <location>
        <begin position="583"/>
        <end position="611"/>
    </location>
</feature>
<dbReference type="SMART" id="SM00316">
    <property type="entry name" value="S1"/>
    <property type="match status" value="1"/>
</dbReference>
<dbReference type="FunFam" id="3.30.420.140:FF:000001">
    <property type="entry name" value="RNA-binding transcriptional accessory protein"/>
    <property type="match status" value="1"/>
</dbReference>
<dbReference type="Gene3D" id="3.30.420.140">
    <property type="entry name" value="YqgF/RNase H-like domain"/>
    <property type="match status" value="1"/>
</dbReference>
<dbReference type="InterPro" id="IPR006641">
    <property type="entry name" value="YqgF/RNaseH-like_dom"/>
</dbReference>
<dbReference type="InterPro" id="IPR023319">
    <property type="entry name" value="Tex-like_HTH_dom_sf"/>
</dbReference>
<reference evidence="3" key="2">
    <citation type="submission" date="2021-04" db="EMBL/GenBank/DDBJ databases">
        <authorList>
            <person name="Gilroy R."/>
        </authorList>
    </citation>
    <scope>NUCLEOTIDE SEQUENCE</scope>
    <source>
        <strain evidence="3">USAMLcec3-2134</strain>
    </source>
</reference>
<dbReference type="Gene3D" id="2.40.50.140">
    <property type="entry name" value="Nucleic acid-binding proteins"/>
    <property type="match status" value="1"/>
</dbReference>
<accession>A0A9D2MQJ4</accession>
<dbReference type="Pfam" id="PF12836">
    <property type="entry name" value="HHH_3"/>
    <property type="match status" value="1"/>
</dbReference>